<dbReference type="EMBL" id="LR797421">
    <property type="protein sequence ID" value="CAB4215610.1"/>
    <property type="molecule type" value="Genomic_DNA"/>
</dbReference>
<reference evidence="2" key="1">
    <citation type="submission" date="2020-05" db="EMBL/GenBank/DDBJ databases">
        <authorList>
            <person name="Chiriac C."/>
            <person name="Salcher M."/>
            <person name="Ghai R."/>
            <person name="Kavagutti S V."/>
        </authorList>
    </citation>
    <scope>NUCLEOTIDE SEQUENCE</scope>
</reference>
<proteinExistence type="predicted"/>
<protein>
    <submittedName>
        <fullName evidence="2">Uncharacterized protein</fullName>
    </submittedName>
</protein>
<evidence type="ECO:0000313" key="1">
    <source>
        <dbReference type="EMBL" id="CAB4184761.1"/>
    </source>
</evidence>
<dbReference type="EMBL" id="LR797067">
    <property type="protein sequence ID" value="CAB4184761.1"/>
    <property type="molecule type" value="Genomic_DNA"/>
</dbReference>
<gene>
    <name evidence="1" type="ORF">UFOVP1121_46</name>
    <name evidence="2" type="ORF">UFOVP1482_44</name>
</gene>
<name>A0A6J5SLI9_9CAUD</name>
<sequence length="39" mass="4416">MTDMLRYKWTSFGPMLDEGGPFVLLVDAEAAIDALREKQ</sequence>
<organism evidence="2">
    <name type="scientific">uncultured Caudovirales phage</name>
    <dbReference type="NCBI Taxonomy" id="2100421"/>
    <lineage>
        <taxon>Viruses</taxon>
        <taxon>Duplodnaviria</taxon>
        <taxon>Heunggongvirae</taxon>
        <taxon>Uroviricota</taxon>
        <taxon>Caudoviricetes</taxon>
        <taxon>Peduoviridae</taxon>
        <taxon>Maltschvirus</taxon>
        <taxon>Maltschvirus maltsch</taxon>
    </lineage>
</organism>
<accession>A0A6J5SLI9</accession>
<evidence type="ECO:0000313" key="2">
    <source>
        <dbReference type="EMBL" id="CAB4215610.1"/>
    </source>
</evidence>